<dbReference type="Gene3D" id="3.90.320.10">
    <property type="match status" value="1"/>
</dbReference>
<dbReference type="InterPro" id="IPR026350">
    <property type="entry name" value="GxxExxY"/>
</dbReference>
<evidence type="ECO:0008006" key="3">
    <source>
        <dbReference type="Google" id="ProtNLM"/>
    </source>
</evidence>
<reference evidence="1" key="1">
    <citation type="submission" date="2023-08" db="EMBL/GenBank/DDBJ databases">
        <authorList>
            <person name="Audoor S."/>
            <person name="Bilcke G."/>
        </authorList>
    </citation>
    <scope>NUCLEOTIDE SEQUENCE</scope>
</reference>
<dbReference type="AlphaFoldDB" id="A0AAD2CH01"/>
<accession>A0AAD2CH01</accession>
<dbReference type="InterPro" id="IPR011604">
    <property type="entry name" value="PDDEXK-like_dom_sf"/>
</dbReference>
<protein>
    <recommendedName>
        <fullName evidence="3">GxxExxY protein</fullName>
    </recommendedName>
</protein>
<name>A0AAD2CH01_9STRA</name>
<proteinExistence type="predicted"/>
<evidence type="ECO:0000313" key="1">
    <source>
        <dbReference type="EMBL" id="CAJ1932701.1"/>
    </source>
</evidence>
<keyword evidence="2" id="KW-1185">Reference proteome</keyword>
<dbReference type="NCBIfam" id="TIGR04256">
    <property type="entry name" value="GxxExxY"/>
    <property type="match status" value="1"/>
</dbReference>
<evidence type="ECO:0000313" key="2">
    <source>
        <dbReference type="Proteomes" id="UP001295423"/>
    </source>
</evidence>
<comment type="caution">
    <text evidence="1">The sequence shown here is derived from an EMBL/GenBank/DDBJ whole genome shotgun (WGS) entry which is preliminary data.</text>
</comment>
<sequence>MKPWNLLSSLIIPSASLEGQMSDSGITNQLTLERELPGICDRLFQEIGSQQSEWTYQKCLAIDLLQAGVDEVHTEVKLPLTYKGHVVGNRRTDMILELASGEKAIIELKALEQIRLLHRVQLEYYMYYANIPEGYLVNFPHDDGLPSVTDRCEFDYQVLAGGSIVEHLVNPRSKLYLRNTPDKREVEVIHIYRKDLLIDTGGNDDTIFPGSPSLSQLLLEGSGGPMETESMD</sequence>
<dbReference type="Pfam" id="PF13366">
    <property type="entry name" value="PDDEXK_3"/>
    <property type="match status" value="1"/>
</dbReference>
<dbReference type="Proteomes" id="UP001295423">
    <property type="component" value="Unassembled WGS sequence"/>
</dbReference>
<gene>
    <name evidence="1" type="ORF">CYCCA115_LOCUS2968</name>
</gene>
<dbReference type="EMBL" id="CAKOGP040000224">
    <property type="protein sequence ID" value="CAJ1932701.1"/>
    <property type="molecule type" value="Genomic_DNA"/>
</dbReference>
<organism evidence="1 2">
    <name type="scientific">Cylindrotheca closterium</name>
    <dbReference type="NCBI Taxonomy" id="2856"/>
    <lineage>
        <taxon>Eukaryota</taxon>
        <taxon>Sar</taxon>
        <taxon>Stramenopiles</taxon>
        <taxon>Ochrophyta</taxon>
        <taxon>Bacillariophyta</taxon>
        <taxon>Bacillariophyceae</taxon>
        <taxon>Bacillariophycidae</taxon>
        <taxon>Bacillariales</taxon>
        <taxon>Bacillariaceae</taxon>
        <taxon>Cylindrotheca</taxon>
    </lineage>
</organism>